<sequence length="45" mass="5478">FKNKRNHLEIYVVNQYDEIRSGVKERISVGYKMMQIHKELENVKI</sequence>
<reference evidence="1 2" key="1">
    <citation type="submission" date="2021-06" db="EMBL/GenBank/DDBJ databases">
        <authorList>
            <person name="Kallberg Y."/>
            <person name="Tangrot J."/>
            <person name="Rosling A."/>
        </authorList>
    </citation>
    <scope>NUCLEOTIDE SEQUENCE [LARGE SCALE GENOMIC DNA]</scope>
    <source>
        <strain evidence="1 2">120-4 pot B 10/14</strain>
    </source>
</reference>
<dbReference type="Proteomes" id="UP000789901">
    <property type="component" value="Unassembled WGS sequence"/>
</dbReference>
<evidence type="ECO:0000313" key="1">
    <source>
        <dbReference type="EMBL" id="CAG8762376.1"/>
    </source>
</evidence>
<gene>
    <name evidence="1" type="ORF">GMARGA_LOCUS17628</name>
</gene>
<accession>A0ABN7VE30</accession>
<comment type="caution">
    <text evidence="1">The sequence shown here is derived from an EMBL/GenBank/DDBJ whole genome shotgun (WGS) entry which is preliminary data.</text>
</comment>
<feature type="non-terminal residue" evidence="1">
    <location>
        <position position="1"/>
    </location>
</feature>
<organism evidence="1 2">
    <name type="scientific">Gigaspora margarita</name>
    <dbReference type="NCBI Taxonomy" id="4874"/>
    <lineage>
        <taxon>Eukaryota</taxon>
        <taxon>Fungi</taxon>
        <taxon>Fungi incertae sedis</taxon>
        <taxon>Mucoromycota</taxon>
        <taxon>Glomeromycotina</taxon>
        <taxon>Glomeromycetes</taxon>
        <taxon>Diversisporales</taxon>
        <taxon>Gigasporaceae</taxon>
        <taxon>Gigaspora</taxon>
    </lineage>
</organism>
<dbReference type="EMBL" id="CAJVQB010013479">
    <property type="protein sequence ID" value="CAG8762376.1"/>
    <property type="molecule type" value="Genomic_DNA"/>
</dbReference>
<evidence type="ECO:0000313" key="2">
    <source>
        <dbReference type="Proteomes" id="UP000789901"/>
    </source>
</evidence>
<proteinExistence type="predicted"/>
<protein>
    <submittedName>
        <fullName evidence="1">30730_t:CDS:1</fullName>
    </submittedName>
</protein>
<name>A0ABN7VE30_GIGMA</name>
<keyword evidence="2" id="KW-1185">Reference proteome</keyword>